<gene>
    <name evidence="2" type="ORF">SAMN05421774_1111</name>
</gene>
<feature type="region of interest" description="Disordered" evidence="1">
    <location>
        <begin position="1"/>
        <end position="26"/>
    </location>
</feature>
<protein>
    <submittedName>
        <fullName evidence="2">Uncharacterized protein</fullName>
    </submittedName>
</protein>
<name>A0A1N7QGU4_9RHOB</name>
<evidence type="ECO:0000313" key="3">
    <source>
        <dbReference type="Proteomes" id="UP000186141"/>
    </source>
</evidence>
<keyword evidence="3" id="KW-1185">Reference proteome</keyword>
<dbReference type="Proteomes" id="UP000186141">
    <property type="component" value="Unassembled WGS sequence"/>
</dbReference>
<proteinExistence type="predicted"/>
<evidence type="ECO:0000313" key="2">
    <source>
        <dbReference type="EMBL" id="SIT21984.1"/>
    </source>
</evidence>
<feature type="non-terminal residue" evidence="2">
    <location>
        <position position="102"/>
    </location>
</feature>
<accession>A0A1N7QGU4</accession>
<dbReference type="EMBL" id="FTOT01000011">
    <property type="protein sequence ID" value="SIT21984.1"/>
    <property type="molecule type" value="Genomic_DNA"/>
</dbReference>
<dbReference type="AlphaFoldDB" id="A0A1N7QGU4"/>
<organism evidence="2 3">
    <name type="scientific">Gemmobacter megaterium</name>
    <dbReference type="NCBI Taxonomy" id="1086013"/>
    <lineage>
        <taxon>Bacteria</taxon>
        <taxon>Pseudomonadati</taxon>
        <taxon>Pseudomonadota</taxon>
        <taxon>Alphaproteobacteria</taxon>
        <taxon>Rhodobacterales</taxon>
        <taxon>Paracoccaceae</taxon>
        <taxon>Gemmobacter</taxon>
    </lineage>
</organism>
<evidence type="ECO:0000256" key="1">
    <source>
        <dbReference type="SAM" id="MobiDB-lite"/>
    </source>
</evidence>
<sequence length="102" mass="10753">MNLMIGLGLTGRNGGTAPVAPPPPAPASDPNVLAVWADGWTADYRVAGGAVPEVWGNRLPFDPNTDANSIYVQRPGFDATAAAVTVTDRLRIHTELRVPYDA</sequence>
<reference evidence="2 3" key="1">
    <citation type="submission" date="2017-01" db="EMBL/GenBank/DDBJ databases">
        <authorList>
            <person name="Mah S.A."/>
            <person name="Swanson W.J."/>
            <person name="Moy G.W."/>
            <person name="Vacquier V.D."/>
        </authorList>
    </citation>
    <scope>NUCLEOTIDE SEQUENCE [LARGE SCALE GENOMIC DNA]</scope>
    <source>
        <strain evidence="2 3">DSM 26375</strain>
    </source>
</reference>